<evidence type="ECO:0000256" key="10">
    <source>
        <dbReference type="ARBA" id="ARBA00023224"/>
    </source>
</evidence>
<proteinExistence type="inferred from homology"/>
<dbReference type="Proteomes" id="UP001181693">
    <property type="component" value="Unassembled WGS sequence"/>
</dbReference>
<dbReference type="GO" id="GO:0004930">
    <property type="term" value="F:G protein-coupled receptor activity"/>
    <property type="evidence" value="ECO:0007669"/>
    <property type="project" value="UniProtKB-KW"/>
</dbReference>
<reference evidence="14" key="1">
    <citation type="thesis" date="2020" institute="ProQuest LLC" country="789 East Eisenhower Parkway, Ann Arbor, MI, USA">
        <title>Comparative Genomics and Chromosome Evolution.</title>
        <authorList>
            <person name="Mudd A.B."/>
        </authorList>
    </citation>
    <scope>NUCLEOTIDE SEQUENCE</scope>
    <source>
        <strain evidence="14">1538</strain>
        <tissue evidence="14">Blood</tissue>
    </source>
</reference>
<dbReference type="AlphaFoldDB" id="A0AAV3AEV5"/>
<feature type="transmembrane region" description="Helical" evidence="13">
    <location>
        <begin position="12"/>
        <end position="39"/>
    </location>
</feature>
<evidence type="ECO:0000313" key="14">
    <source>
        <dbReference type="EMBL" id="DBA25498.1"/>
    </source>
</evidence>
<keyword evidence="8 12" id="KW-0472">Membrane</keyword>
<keyword evidence="15" id="KW-1185">Reference proteome</keyword>
<dbReference type="GO" id="GO:0016020">
    <property type="term" value="C:membrane"/>
    <property type="evidence" value="ECO:0007669"/>
    <property type="project" value="UniProtKB-SubCell"/>
</dbReference>
<evidence type="ECO:0000313" key="15">
    <source>
        <dbReference type="Proteomes" id="UP001181693"/>
    </source>
</evidence>
<feature type="transmembrane region" description="Helical" evidence="13">
    <location>
        <begin position="83"/>
        <end position="111"/>
    </location>
</feature>
<dbReference type="InterPro" id="IPR007960">
    <property type="entry name" value="TAS2R"/>
</dbReference>
<evidence type="ECO:0000256" key="13">
    <source>
        <dbReference type="SAM" id="Phobius"/>
    </source>
</evidence>
<keyword evidence="5 12" id="KW-0812">Transmembrane</keyword>
<sequence>MGKGESFTFPGLSFAATIIMILAGLFVQSFIVVVNVLNWMNRGSLKPADQIITSLGITKILYHAVSFSEVFANLYYRELYHEYFIINIFTAQTLALSTIWLSTSLSIFFCFKISNFHNVFFLRLKAIISQTVSYLIIASVLFAFGISLTCFFLTFNVSCRNSTSDFHLEFTKTMQTLSSCDVLWNIFPAHMYFLSSVLLIISLSFHMWRMKHCGNAISSMDTYHRIMKFTAISFLVCALQITLNLNKKYGFRFFGVLGMILIWNMFPILHSMSLIYIKTRLRNQFFKLVHCGSSFFNRNV</sequence>
<evidence type="ECO:0000256" key="12">
    <source>
        <dbReference type="RuleBase" id="RU004424"/>
    </source>
</evidence>
<keyword evidence="6 13" id="KW-1133">Transmembrane helix</keyword>
<evidence type="ECO:0000256" key="2">
    <source>
        <dbReference type="ARBA" id="ARBA00007376"/>
    </source>
</evidence>
<evidence type="ECO:0000256" key="1">
    <source>
        <dbReference type="ARBA" id="ARBA00004141"/>
    </source>
</evidence>
<organism evidence="14 15">
    <name type="scientific">Pyxicephalus adspersus</name>
    <name type="common">African bullfrog</name>
    <dbReference type="NCBI Taxonomy" id="30357"/>
    <lineage>
        <taxon>Eukaryota</taxon>
        <taxon>Metazoa</taxon>
        <taxon>Chordata</taxon>
        <taxon>Craniata</taxon>
        <taxon>Vertebrata</taxon>
        <taxon>Euteleostomi</taxon>
        <taxon>Amphibia</taxon>
        <taxon>Batrachia</taxon>
        <taxon>Anura</taxon>
        <taxon>Neobatrachia</taxon>
        <taxon>Ranoidea</taxon>
        <taxon>Pyxicephalidae</taxon>
        <taxon>Pyxicephalinae</taxon>
        <taxon>Pyxicephalus</taxon>
    </lineage>
</organism>
<accession>A0AAV3AEV5</accession>
<keyword evidence="4 12" id="KW-0716">Sensory transduction</keyword>
<evidence type="ECO:0000256" key="4">
    <source>
        <dbReference type="ARBA" id="ARBA00022606"/>
    </source>
</evidence>
<evidence type="ECO:0000256" key="6">
    <source>
        <dbReference type="ARBA" id="ARBA00022989"/>
    </source>
</evidence>
<evidence type="ECO:0000256" key="3">
    <source>
        <dbReference type="ARBA" id="ARBA00022480"/>
    </source>
</evidence>
<evidence type="ECO:0000256" key="5">
    <source>
        <dbReference type="ARBA" id="ARBA00022692"/>
    </source>
</evidence>
<dbReference type="PANTHER" id="PTHR11394">
    <property type="entry name" value="TASTE RECEPTOR TYPE 2"/>
    <property type="match status" value="1"/>
</dbReference>
<evidence type="ECO:0000256" key="7">
    <source>
        <dbReference type="ARBA" id="ARBA00023040"/>
    </source>
</evidence>
<evidence type="ECO:0000256" key="8">
    <source>
        <dbReference type="ARBA" id="ARBA00023136"/>
    </source>
</evidence>
<name>A0AAV3AEV5_PYXAD</name>
<comment type="subcellular location">
    <subcellularLocation>
        <location evidence="1 12">Membrane</location>
        <topology evidence="1 12">Multi-pass membrane protein</topology>
    </subcellularLocation>
</comment>
<feature type="transmembrane region" description="Helical" evidence="13">
    <location>
        <begin position="132"/>
        <end position="155"/>
    </location>
</feature>
<feature type="transmembrane region" description="Helical" evidence="13">
    <location>
        <begin position="182"/>
        <end position="205"/>
    </location>
</feature>
<keyword evidence="7 12" id="KW-0297">G-protein coupled receptor</keyword>
<dbReference type="Pfam" id="PF05296">
    <property type="entry name" value="TAS2R"/>
    <property type="match status" value="1"/>
</dbReference>
<comment type="caution">
    <text evidence="14">The sequence shown here is derived from an EMBL/GenBank/DDBJ whole genome shotgun (WGS) entry which is preliminary data.</text>
</comment>
<keyword evidence="3 12" id="KW-0919">Taste</keyword>
<dbReference type="GO" id="GO:0033038">
    <property type="term" value="F:bitter taste receptor activity"/>
    <property type="evidence" value="ECO:0007669"/>
    <property type="project" value="InterPro"/>
</dbReference>
<keyword evidence="10 12" id="KW-0807">Transducer</keyword>
<dbReference type="PANTHER" id="PTHR11394:SF47">
    <property type="entry name" value="TASTE RECEPTOR TYPE 2 MEMBER 40"/>
    <property type="match status" value="1"/>
</dbReference>
<protein>
    <recommendedName>
        <fullName evidence="12">Taste receptor type 2</fullName>
    </recommendedName>
</protein>
<feature type="transmembrane region" description="Helical" evidence="13">
    <location>
        <begin position="251"/>
        <end position="277"/>
    </location>
</feature>
<evidence type="ECO:0000256" key="11">
    <source>
        <dbReference type="RuleBase" id="RU004423"/>
    </source>
</evidence>
<keyword evidence="9 12" id="KW-0675">Receptor</keyword>
<dbReference type="EMBL" id="DYDO01000004">
    <property type="protein sequence ID" value="DBA25498.1"/>
    <property type="molecule type" value="Genomic_DNA"/>
</dbReference>
<comment type="similarity">
    <text evidence="2 11">Belongs to the G-protein coupled receptor T2R family.</text>
</comment>
<evidence type="ECO:0000256" key="9">
    <source>
        <dbReference type="ARBA" id="ARBA00023170"/>
    </source>
</evidence>
<feature type="transmembrane region" description="Helical" evidence="13">
    <location>
        <begin position="226"/>
        <end position="245"/>
    </location>
</feature>
<gene>
    <name evidence="14" type="ORF">GDO54_009878</name>
</gene>